<comment type="caution">
    <text evidence="1">The sequence shown here is derived from an EMBL/GenBank/DDBJ whole genome shotgun (WGS) entry which is preliminary data.</text>
</comment>
<dbReference type="EMBL" id="PVTE01000012">
    <property type="protein sequence ID" value="PRY36556.1"/>
    <property type="molecule type" value="Genomic_DNA"/>
</dbReference>
<dbReference type="AlphaFoldDB" id="A0A2T0ST25"/>
<organism evidence="1 2">
    <name type="scientific">Spirosoma oryzae</name>
    <dbReference type="NCBI Taxonomy" id="1469603"/>
    <lineage>
        <taxon>Bacteria</taxon>
        <taxon>Pseudomonadati</taxon>
        <taxon>Bacteroidota</taxon>
        <taxon>Cytophagia</taxon>
        <taxon>Cytophagales</taxon>
        <taxon>Cytophagaceae</taxon>
        <taxon>Spirosoma</taxon>
    </lineage>
</organism>
<protein>
    <submittedName>
        <fullName evidence="1">Uncharacterized protein</fullName>
    </submittedName>
</protein>
<evidence type="ECO:0000313" key="2">
    <source>
        <dbReference type="Proteomes" id="UP000238375"/>
    </source>
</evidence>
<accession>A0A2T0ST25</accession>
<sequence>MISERSSRNYSYVHVLIRILIACFVNQKAIAQLQKRAEMSLVDAELILSNNKPYCDSILIKKGYYIASNESIAIKNSLKIHTFKNEKDFIIKVTIKDDSLKMIIWDEPIGTIHLLFKEAEILEYKPSETNPDILDNKYRKNILIVVPQVNRIKGTSAICLAKKK</sequence>
<name>A0A2T0ST25_9BACT</name>
<proteinExistence type="predicted"/>
<dbReference type="Proteomes" id="UP000238375">
    <property type="component" value="Unassembled WGS sequence"/>
</dbReference>
<evidence type="ECO:0000313" key="1">
    <source>
        <dbReference type="EMBL" id="PRY36556.1"/>
    </source>
</evidence>
<reference evidence="1 2" key="1">
    <citation type="submission" date="2018-03" db="EMBL/GenBank/DDBJ databases">
        <title>Genomic Encyclopedia of Archaeal and Bacterial Type Strains, Phase II (KMG-II): from individual species to whole genera.</title>
        <authorList>
            <person name="Goeker M."/>
        </authorList>
    </citation>
    <scope>NUCLEOTIDE SEQUENCE [LARGE SCALE GENOMIC DNA]</scope>
    <source>
        <strain evidence="1 2">DSM 28354</strain>
    </source>
</reference>
<gene>
    <name evidence="1" type="ORF">CLV58_112147</name>
</gene>
<keyword evidence="2" id="KW-1185">Reference proteome</keyword>